<dbReference type="VEuPathDB" id="MicrosporidiaDB:DI09_62p150"/>
<dbReference type="RefSeq" id="XP_013237038.1">
    <property type="nucleotide sequence ID" value="XM_013381584.1"/>
</dbReference>
<keyword evidence="2" id="KW-1185">Reference proteome</keyword>
<sequence>MKDSVDKSDRRAFVRILVWYFDPDLPYARLKGRLKMTCKISPTLAWAAEFYMEFLHIIVNQFYFVIAHHPIAVGENEPDLTASSHQPRFFS</sequence>
<organism evidence="1 2">
    <name type="scientific">Mitosporidium daphniae</name>
    <dbReference type="NCBI Taxonomy" id="1485682"/>
    <lineage>
        <taxon>Eukaryota</taxon>
        <taxon>Fungi</taxon>
        <taxon>Fungi incertae sedis</taxon>
        <taxon>Microsporidia</taxon>
        <taxon>Mitosporidium</taxon>
    </lineage>
</organism>
<protein>
    <submittedName>
        <fullName evidence="1">Uncharacterized protein</fullName>
    </submittedName>
</protein>
<evidence type="ECO:0000313" key="1">
    <source>
        <dbReference type="EMBL" id="KGG50611.1"/>
    </source>
</evidence>
<dbReference type="EMBL" id="JMKJ01000571">
    <property type="protein sequence ID" value="KGG50611.1"/>
    <property type="molecule type" value="Genomic_DNA"/>
</dbReference>
<comment type="caution">
    <text evidence="1">The sequence shown here is derived from an EMBL/GenBank/DDBJ whole genome shotgun (WGS) entry which is preliminary data.</text>
</comment>
<dbReference type="HOGENOM" id="CLU_2427516_0_0_1"/>
<accession>A0A098VS87</accession>
<dbReference type="AlphaFoldDB" id="A0A098VS87"/>
<dbReference type="GeneID" id="25260507"/>
<dbReference type="Proteomes" id="UP000029725">
    <property type="component" value="Unassembled WGS sequence"/>
</dbReference>
<reference evidence="1 2" key="1">
    <citation type="submission" date="2014-04" db="EMBL/GenBank/DDBJ databases">
        <title>A new species of microsporidia sheds light on the evolution of extreme parasitism.</title>
        <authorList>
            <person name="Haag K.L."/>
            <person name="James T.Y."/>
            <person name="Larsson R."/>
            <person name="Schaer T.M."/>
            <person name="Refardt D."/>
            <person name="Pombert J.-F."/>
            <person name="Ebert D."/>
        </authorList>
    </citation>
    <scope>NUCLEOTIDE SEQUENCE [LARGE SCALE GENOMIC DNA]</scope>
    <source>
        <strain evidence="1 2">UGP3</strain>
        <tissue evidence="1">Spores</tissue>
    </source>
</reference>
<proteinExistence type="predicted"/>
<gene>
    <name evidence="1" type="ORF">DI09_62p150</name>
</gene>
<name>A0A098VS87_9MICR</name>
<evidence type="ECO:0000313" key="2">
    <source>
        <dbReference type="Proteomes" id="UP000029725"/>
    </source>
</evidence>